<dbReference type="InterPro" id="IPR001680">
    <property type="entry name" value="WD40_rpt"/>
</dbReference>
<reference evidence="6" key="2">
    <citation type="submission" date="2025-08" db="UniProtKB">
        <authorList>
            <consortium name="Ensembl"/>
        </authorList>
    </citation>
    <scope>IDENTIFICATION</scope>
</reference>
<dbReference type="InterPro" id="IPR019775">
    <property type="entry name" value="WD40_repeat_CS"/>
</dbReference>
<dbReference type="InterPro" id="IPR036322">
    <property type="entry name" value="WD40_repeat_dom_sf"/>
</dbReference>
<feature type="repeat" description="WD" evidence="4">
    <location>
        <begin position="434"/>
        <end position="481"/>
    </location>
</feature>
<dbReference type="InParanoid" id="A0A3P8WSU8"/>
<evidence type="ECO:0000256" key="1">
    <source>
        <dbReference type="ARBA" id="ARBA00022553"/>
    </source>
</evidence>
<dbReference type="GeneTree" id="ENSGT00940000155301"/>
<dbReference type="Gene3D" id="2.130.10.10">
    <property type="entry name" value="YVTN repeat-like/Quinoprotein amine dehydrogenase"/>
    <property type="match status" value="3"/>
</dbReference>
<dbReference type="Proteomes" id="UP000265120">
    <property type="component" value="Chromosome 14"/>
</dbReference>
<dbReference type="PANTHER" id="PTHR44099:SF3">
    <property type="entry name" value="WD REPEAT-CONTAINING PROTEIN 7"/>
    <property type="match status" value="1"/>
</dbReference>
<keyword evidence="1" id="KW-0597">Phosphoprotein</keyword>
<dbReference type="SUPFAM" id="SSF50978">
    <property type="entry name" value="WD40 repeat-like"/>
    <property type="match status" value="1"/>
</dbReference>
<dbReference type="PANTHER" id="PTHR44099">
    <property type="entry name" value="RABCONNECTIN-3B, ISOFORM A"/>
    <property type="match status" value="1"/>
</dbReference>
<accession>A0A3P8WSU8</accession>
<evidence type="ECO:0000256" key="5">
    <source>
        <dbReference type="SAM" id="Coils"/>
    </source>
</evidence>
<keyword evidence="5" id="KW-0175">Coiled coil</keyword>
<evidence type="ECO:0000313" key="7">
    <source>
        <dbReference type="Proteomes" id="UP000265120"/>
    </source>
</evidence>
<keyword evidence="3" id="KW-0677">Repeat</keyword>
<feature type="repeat" description="WD" evidence="4">
    <location>
        <begin position="60"/>
        <end position="104"/>
    </location>
</feature>
<dbReference type="PROSITE" id="PS50082">
    <property type="entry name" value="WD_REPEATS_2"/>
    <property type="match status" value="4"/>
</dbReference>
<dbReference type="SUPFAM" id="SSF50998">
    <property type="entry name" value="Quinoprotein alcohol dehydrogenase-like"/>
    <property type="match status" value="2"/>
</dbReference>
<dbReference type="InterPro" id="IPR015943">
    <property type="entry name" value="WD40/YVTN_repeat-like_dom_sf"/>
</dbReference>
<feature type="repeat" description="WD" evidence="4">
    <location>
        <begin position="530"/>
        <end position="571"/>
    </location>
</feature>
<proteinExistence type="predicted"/>
<organism evidence="6 7">
    <name type="scientific">Cynoglossus semilaevis</name>
    <name type="common">Tongue sole</name>
    <dbReference type="NCBI Taxonomy" id="244447"/>
    <lineage>
        <taxon>Eukaryota</taxon>
        <taxon>Metazoa</taxon>
        <taxon>Chordata</taxon>
        <taxon>Craniata</taxon>
        <taxon>Vertebrata</taxon>
        <taxon>Euteleostomi</taxon>
        <taxon>Actinopterygii</taxon>
        <taxon>Neopterygii</taxon>
        <taxon>Teleostei</taxon>
        <taxon>Neoteleostei</taxon>
        <taxon>Acanthomorphata</taxon>
        <taxon>Carangaria</taxon>
        <taxon>Pleuronectiformes</taxon>
        <taxon>Pleuronectoidei</taxon>
        <taxon>Cynoglossidae</taxon>
        <taxon>Cynoglossinae</taxon>
        <taxon>Cynoglossus</taxon>
    </lineage>
</organism>
<dbReference type="FunFam" id="2.130.10.10:FF:000247">
    <property type="entry name" value="WD repeat-containing protein 72"/>
    <property type="match status" value="1"/>
</dbReference>
<dbReference type="GO" id="GO:0005737">
    <property type="term" value="C:cytoplasm"/>
    <property type="evidence" value="ECO:0007669"/>
    <property type="project" value="TreeGrafter"/>
</dbReference>
<feature type="coiled-coil region" evidence="5">
    <location>
        <begin position="716"/>
        <end position="748"/>
    </location>
</feature>
<dbReference type="InterPro" id="IPR011047">
    <property type="entry name" value="Quinoprotein_ADH-like_sf"/>
</dbReference>
<feature type="repeat" description="WD" evidence="4">
    <location>
        <begin position="1183"/>
        <end position="1219"/>
    </location>
</feature>
<evidence type="ECO:0000256" key="4">
    <source>
        <dbReference type="PROSITE-ProRule" id="PRU00221"/>
    </source>
</evidence>
<evidence type="ECO:0000256" key="3">
    <source>
        <dbReference type="ARBA" id="ARBA00022737"/>
    </source>
</evidence>
<dbReference type="STRING" id="244447.ENSCSEP00000029829"/>
<keyword evidence="7" id="KW-1185">Reference proteome</keyword>
<evidence type="ECO:0000256" key="2">
    <source>
        <dbReference type="ARBA" id="ARBA00022574"/>
    </source>
</evidence>
<dbReference type="Pfam" id="PF00400">
    <property type="entry name" value="WD40"/>
    <property type="match status" value="5"/>
</dbReference>
<dbReference type="Ensembl" id="ENSCSET00000030232.1">
    <property type="protein sequence ID" value="ENSCSEP00000029829.1"/>
    <property type="gene ID" value="ENSCSEG00000019110.1"/>
</dbReference>
<sequence length="1283" mass="142303">MSGNGLVLPIVLWGRTAPTHCISTVLVMDDFSTIITGCHDGQICLWDMTPELEICPRAMLFGHTASITCLSKASACSDKQFIVSAAESGEMCLWDVNDGRCIEFTKLACAHTGIQFYQFTVSTEREGRLLCNGHYPEILVVDATSLEVLYSLVSKISPDWISSMSIIRSHRTQEDTVVAVSVTGILKVWIITAEVSKMQDMDPVFEEESKPIYCQGCQSISFCTFTQSSLLVVCSKYWRVFDAGDYSLLCSMPSDGDQIWAGGEFIAADKVIIWTEDGHSYIYKLPASYCTFSFFSLQLLICPPVTRFFFGRREPFHKLLIQGDSAGRLSLWSIPETSSKLPPTTPVSSTVNLQEAFDKLTPVSAGIIDQLSVLPGKEEPIKVTSSVYIPSQGRLVCGREDGSIILVPATQTAIVQLLQGEHMLRRGWPPHRTLRGHRSKVTCVLYPYQISPRYDQRSLVSGGVDFSVIVWDIFTGEMKHIFCVHGGEITQLIIPPENCSTRVQHCVCSVASDHSVGLLSLRERKCIMLASRHLFPIQVIKWRPADDYLVVGCSDGSVYVWQMDTGALDRCVMGITAVEILNACDELAPATVDALSHSAVNLKQAMTRRSLAALKNMAQHKLSVLLSFSLSLCFLQGNLPKYSHNALVVQAMKTNLTDPDMHVLFFDVEAVIIQLLTEEAQRPNPTLVSPESLQKSQAGADKGGSFLANKIFKQVKETMKETIKEHLLDEDEEEEEEMRRREEKSKSLSLLEYNLTMDTAKLFMSCLHAWGLNEQLDGICLDRLGMLRPHCPISFGLISRGGHMSLMLPTFKLSLATGRKLTLSDIVGKGTYGVSRAVTTQHLLSVISLANTLMGMTNATFVGEHMKKAPSPRRTPAVPPQPSCPALQAQIKQGWSQLAAMHCVMLPDLLGLDKYRPPLLEMLARRWQDRCLEVREAAQALLLAELRRIGQCGRKETIDMWAPYLPQYVDTVSSRKCLTVCKALTFLLLQPPSPKLPAHSTIRRTAIDLIGRGFTVWEPYMDVSAVLMGLLELCADAEKQLANITMGLPLNPPADSARSARHALSLIATARPPAFITTIAREVHRYNAAQANSQSQQNVHTTTLARAKTEILRVIDILIEKMPGDVVDLLVEVKNGKKNEFFRTCLTVFYMVGYCDRSHRIAVGARQGSVALYDVRTGKCQNIHGHKGPITAVSFAPDGRYLATYSNADSHISFWQMNTSLLGSIGMLNSAPQLRCMKTYQVPLVQPASPGSQNHLKLARLIWTSNRNVILMAHDGKEHRFMV</sequence>
<evidence type="ECO:0000313" key="6">
    <source>
        <dbReference type="Ensembl" id="ENSCSEP00000029829.1"/>
    </source>
</evidence>
<dbReference type="InterPro" id="IPR049916">
    <property type="entry name" value="WDR72-like"/>
</dbReference>
<dbReference type="PROSITE" id="PS00678">
    <property type="entry name" value="WD_REPEATS_1"/>
    <property type="match status" value="1"/>
</dbReference>
<name>A0A3P8WSU8_CYNSE</name>
<dbReference type="PROSITE" id="PS50294">
    <property type="entry name" value="WD_REPEATS_REGION"/>
    <property type="match status" value="1"/>
</dbReference>
<protein>
    <submittedName>
        <fullName evidence="6">WD repeat domain 7</fullName>
    </submittedName>
</protein>
<keyword evidence="2 4" id="KW-0853">WD repeat</keyword>
<reference evidence="6" key="3">
    <citation type="submission" date="2025-09" db="UniProtKB">
        <authorList>
            <consortium name="Ensembl"/>
        </authorList>
    </citation>
    <scope>IDENTIFICATION</scope>
</reference>
<dbReference type="OMA" id="KQMPPRI"/>
<reference evidence="6 7" key="1">
    <citation type="journal article" date="2014" name="Nat. Genet.">
        <title>Whole-genome sequence of a flatfish provides insights into ZW sex chromosome evolution and adaptation to a benthic lifestyle.</title>
        <authorList>
            <person name="Chen S."/>
            <person name="Zhang G."/>
            <person name="Shao C."/>
            <person name="Huang Q."/>
            <person name="Liu G."/>
            <person name="Zhang P."/>
            <person name="Song W."/>
            <person name="An N."/>
            <person name="Chalopin D."/>
            <person name="Volff J.N."/>
            <person name="Hong Y."/>
            <person name="Li Q."/>
            <person name="Sha Z."/>
            <person name="Zhou H."/>
            <person name="Xie M."/>
            <person name="Yu Q."/>
            <person name="Liu Y."/>
            <person name="Xiang H."/>
            <person name="Wang N."/>
            <person name="Wu K."/>
            <person name="Yang C."/>
            <person name="Zhou Q."/>
            <person name="Liao X."/>
            <person name="Yang L."/>
            <person name="Hu Q."/>
            <person name="Zhang J."/>
            <person name="Meng L."/>
            <person name="Jin L."/>
            <person name="Tian Y."/>
            <person name="Lian J."/>
            <person name="Yang J."/>
            <person name="Miao G."/>
            <person name="Liu S."/>
            <person name="Liang Z."/>
            <person name="Yan F."/>
            <person name="Li Y."/>
            <person name="Sun B."/>
            <person name="Zhang H."/>
            <person name="Zhang J."/>
            <person name="Zhu Y."/>
            <person name="Du M."/>
            <person name="Zhao Y."/>
            <person name="Schartl M."/>
            <person name="Tang Q."/>
            <person name="Wang J."/>
        </authorList>
    </citation>
    <scope>NUCLEOTIDE SEQUENCE</scope>
</reference>
<dbReference type="SMART" id="SM00320">
    <property type="entry name" value="WD40"/>
    <property type="match status" value="7"/>
</dbReference>